<evidence type="ECO:0000313" key="3">
    <source>
        <dbReference type="Proteomes" id="UP001262889"/>
    </source>
</evidence>
<comment type="caution">
    <text evidence="2">The sequence shown here is derived from an EMBL/GenBank/DDBJ whole genome shotgun (WGS) entry which is preliminary data.</text>
</comment>
<dbReference type="Pfam" id="PF03548">
    <property type="entry name" value="LolA"/>
    <property type="match status" value="1"/>
</dbReference>
<organism evidence="2 3">
    <name type="scientific">Autumnicola tepida</name>
    <dbReference type="NCBI Taxonomy" id="3075595"/>
    <lineage>
        <taxon>Bacteria</taxon>
        <taxon>Pseudomonadati</taxon>
        <taxon>Bacteroidota</taxon>
        <taxon>Flavobacteriia</taxon>
        <taxon>Flavobacteriales</taxon>
        <taxon>Flavobacteriaceae</taxon>
        <taxon>Autumnicola</taxon>
    </lineage>
</organism>
<sequence length="193" mass="22455">MSAQDNRLNQAEKEKFQREVASQAKNLETLQADFVQTKHIEMITADTRSKGQIFFRSPDIIKWHYSEPFQYTVLFRDGKLYINDDGSKSITEASGNKLYGKMITMISETMNGKLLGKTENFEVVYFRENEQICASLKPKDEDILQMFSKILMRFNNQYLIQSVKLIDEGGDSTEIYLRNVQMNQPLENSVFQH</sequence>
<dbReference type="Gene3D" id="2.50.20.10">
    <property type="entry name" value="Lipoprotein localisation LolA/LolB/LppX"/>
    <property type="match status" value="1"/>
</dbReference>
<dbReference type="InterPro" id="IPR004564">
    <property type="entry name" value="OM_lipoprot_carrier_LolA-like"/>
</dbReference>
<dbReference type="PANTHER" id="PTHR35869:SF1">
    <property type="entry name" value="OUTER-MEMBRANE LIPOPROTEIN CARRIER PROTEIN"/>
    <property type="match status" value="1"/>
</dbReference>
<evidence type="ECO:0000256" key="1">
    <source>
        <dbReference type="ARBA" id="ARBA00022729"/>
    </source>
</evidence>
<reference evidence="2 3" key="1">
    <citation type="submission" date="2023-09" db="EMBL/GenBank/DDBJ databases">
        <authorList>
            <person name="Rey-Velasco X."/>
        </authorList>
    </citation>
    <scope>NUCLEOTIDE SEQUENCE [LARGE SCALE GENOMIC DNA]</scope>
    <source>
        <strain evidence="2 3">F363</strain>
    </source>
</reference>
<proteinExistence type="predicted"/>
<dbReference type="RefSeq" id="WP_311533586.1">
    <property type="nucleotide sequence ID" value="NZ_JAVRHQ010000002.1"/>
</dbReference>
<dbReference type="InterPro" id="IPR029046">
    <property type="entry name" value="LolA/LolB/LppX"/>
</dbReference>
<protein>
    <submittedName>
        <fullName evidence="2">Outer membrane lipoprotein carrier protein LolA</fullName>
    </submittedName>
</protein>
<dbReference type="Proteomes" id="UP001262889">
    <property type="component" value="Unassembled WGS sequence"/>
</dbReference>
<name>A0ABU3C6C4_9FLAO</name>
<accession>A0ABU3C6C4</accession>
<dbReference type="CDD" id="cd16325">
    <property type="entry name" value="LolA"/>
    <property type="match status" value="1"/>
</dbReference>
<evidence type="ECO:0000313" key="2">
    <source>
        <dbReference type="EMBL" id="MDT0641880.1"/>
    </source>
</evidence>
<dbReference type="SUPFAM" id="SSF89392">
    <property type="entry name" value="Prokaryotic lipoproteins and lipoprotein localization factors"/>
    <property type="match status" value="1"/>
</dbReference>
<dbReference type="EMBL" id="JAVRHQ010000002">
    <property type="protein sequence ID" value="MDT0641880.1"/>
    <property type="molecule type" value="Genomic_DNA"/>
</dbReference>
<gene>
    <name evidence="2" type="ORF">RM553_03445</name>
</gene>
<keyword evidence="2" id="KW-0449">Lipoprotein</keyword>
<dbReference type="PANTHER" id="PTHR35869">
    <property type="entry name" value="OUTER-MEMBRANE LIPOPROTEIN CARRIER PROTEIN"/>
    <property type="match status" value="1"/>
</dbReference>
<keyword evidence="3" id="KW-1185">Reference proteome</keyword>
<keyword evidence="1" id="KW-0732">Signal</keyword>